<sequence>MSTSGRNSQIGPPRFAVAVHILVWLARSGSFLSSATIADQVNSHATFMRRVLATLAQSGLVETREGRDGGYSLKIPAEKITLADVYAAIKCDGTDAADNNECNGSAPKGPCDEVDPRERNERLEHALIEIMNTVDRQTLEYLRGHTIASLL</sequence>
<dbReference type="Proteomes" id="UP000502248">
    <property type="component" value="Chromosome"/>
</dbReference>
<dbReference type="GO" id="GO:0005829">
    <property type="term" value="C:cytosol"/>
    <property type="evidence" value="ECO:0007669"/>
    <property type="project" value="TreeGrafter"/>
</dbReference>
<dbReference type="AlphaFoldDB" id="A0A7Z2ZQC6"/>
<dbReference type="PROSITE" id="PS51197">
    <property type="entry name" value="HTH_RRF2_2"/>
    <property type="match status" value="1"/>
</dbReference>
<dbReference type="GO" id="GO:0003700">
    <property type="term" value="F:DNA-binding transcription factor activity"/>
    <property type="evidence" value="ECO:0007669"/>
    <property type="project" value="TreeGrafter"/>
</dbReference>
<dbReference type="PANTHER" id="PTHR33221">
    <property type="entry name" value="WINGED HELIX-TURN-HELIX TRANSCRIPTIONAL REGULATOR, RRF2 FAMILY"/>
    <property type="match status" value="1"/>
</dbReference>
<gene>
    <name evidence="1" type="ORF">HH215_20985</name>
</gene>
<evidence type="ECO:0000313" key="1">
    <source>
        <dbReference type="EMBL" id="QJD88268.1"/>
    </source>
</evidence>
<proteinExistence type="predicted"/>
<dbReference type="InterPro" id="IPR030489">
    <property type="entry name" value="TR_Rrf2-type_CS"/>
</dbReference>
<dbReference type="InterPro" id="IPR000944">
    <property type="entry name" value="Tscrpt_reg_Rrf2"/>
</dbReference>
<dbReference type="PANTHER" id="PTHR33221:SF15">
    <property type="entry name" value="HTH-TYPE TRANSCRIPTIONAL REGULATOR YWGB-RELATED"/>
    <property type="match status" value="1"/>
</dbReference>
<protein>
    <submittedName>
        <fullName evidence="1">Rrf2 family transcriptional regulator</fullName>
    </submittedName>
</protein>
<dbReference type="KEGG" id="cheb:HH215_20985"/>
<evidence type="ECO:0000313" key="2">
    <source>
        <dbReference type="Proteomes" id="UP000502248"/>
    </source>
</evidence>
<dbReference type="EMBL" id="CP051680">
    <property type="protein sequence ID" value="QJD88268.1"/>
    <property type="molecule type" value="Genomic_DNA"/>
</dbReference>
<reference evidence="1 2" key="1">
    <citation type="submission" date="2020-04" db="EMBL/GenBank/DDBJ databases">
        <title>Genome sequencing of novel species.</title>
        <authorList>
            <person name="Heo J."/>
            <person name="Kim S.-J."/>
            <person name="Kim J.-S."/>
            <person name="Hong S.-B."/>
            <person name="Kwon S.-W."/>
        </authorList>
    </citation>
    <scope>NUCLEOTIDE SEQUENCE [LARGE SCALE GENOMIC DNA]</scope>
    <source>
        <strain evidence="1 2">MFER-1</strain>
    </source>
</reference>
<dbReference type="Pfam" id="PF02082">
    <property type="entry name" value="Rrf2"/>
    <property type="match status" value="1"/>
</dbReference>
<keyword evidence="2" id="KW-1185">Reference proteome</keyword>
<dbReference type="PROSITE" id="PS01332">
    <property type="entry name" value="HTH_RRF2_1"/>
    <property type="match status" value="1"/>
</dbReference>
<dbReference type="InterPro" id="IPR036388">
    <property type="entry name" value="WH-like_DNA-bd_sf"/>
</dbReference>
<dbReference type="SUPFAM" id="SSF46785">
    <property type="entry name" value="Winged helix' DNA-binding domain"/>
    <property type="match status" value="1"/>
</dbReference>
<organism evidence="1 2">
    <name type="scientific">Cohnella herbarum</name>
    <dbReference type="NCBI Taxonomy" id="2728023"/>
    <lineage>
        <taxon>Bacteria</taxon>
        <taxon>Bacillati</taxon>
        <taxon>Bacillota</taxon>
        <taxon>Bacilli</taxon>
        <taxon>Bacillales</taxon>
        <taxon>Paenibacillaceae</taxon>
        <taxon>Cohnella</taxon>
    </lineage>
</organism>
<dbReference type="InterPro" id="IPR036390">
    <property type="entry name" value="WH_DNA-bd_sf"/>
</dbReference>
<name>A0A7Z2ZQC6_9BACL</name>
<accession>A0A7Z2ZQC6</accession>
<dbReference type="Gene3D" id="1.10.10.10">
    <property type="entry name" value="Winged helix-like DNA-binding domain superfamily/Winged helix DNA-binding domain"/>
    <property type="match status" value="1"/>
</dbReference>